<feature type="domain" description="FAD-binding" evidence="5">
    <location>
        <begin position="8"/>
        <end position="343"/>
    </location>
</feature>
<evidence type="ECO:0000256" key="4">
    <source>
        <dbReference type="ARBA" id="ARBA00023002"/>
    </source>
</evidence>
<dbReference type="SUPFAM" id="SSF51905">
    <property type="entry name" value="FAD/NAD(P)-binding domain"/>
    <property type="match status" value="1"/>
</dbReference>
<comment type="cofactor">
    <cofactor evidence="1">
        <name>FAD</name>
        <dbReference type="ChEBI" id="CHEBI:57692"/>
    </cofactor>
</comment>
<reference evidence="6 8" key="1">
    <citation type="journal article" date="2014" name="PLoS Genet.">
        <title>Phylogenetically driven sequencing of extremely halophilic archaea reveals strategies for static and dynamic osmo-response.</title>
        <authorList>
            <person name="Becker E.A."/>
            <person name="Seitzer P.M."/>
            <person name="Tritt A."/>
            <person name="Larsen D."/>
            <person name="Krusor M."/>
            <person name="Yao A.I."/>
            <person name="Wu D."/>
            <person name="Madern D."/>
            <person name="Eisen J.A."/>
            <person name="Darling A.E."/>
            <person name="Facciotti M.T."/>
        </authorList>
    </citation>
    <scope>NUCLEOTIDE SEQUENCE [LARGE SCALE GENOMIC DNA]</scope>
    <source>
        <strain evidence="6 8">ATCC 33800</strain>
    </source>
</reference>
<keyword evidence="4" id="KW-0560">Oxidoreductase</keyword>
<dbReference type="InterPro" id="IPR039651">
    <property type="entry name" value="FixC-like"/>
</dbReference>
<keyword evidence="8" id="KW-1185">Reference proteome</keyword>
<evidence type="ECO:0000313" key="7">
    <source>
        <dbReference type="EMBL" id="QUJ70917.1"/>
    </source>
</evidence>
<dbReference type="InterPro" id="IPR002938">
    <property type="entry name" value="FAD-bd"/>
</dbReference>
<dbReference type="PANTHER" id="PTHR43624:SF2">
    <property type="entry name" value="ELECTRON TRANSFER FLAVOPROTEIN-QUINONE OXIDOREDUCTASE YDIS-RELATED"/>
    <property type="match status" value="1"/>
</dbReference>
<dbReference type="PRINTS" id="PR00420">
    <property type="entry name" value="RNGMNOXGNASE"/>
</dbReference>
<dbReference type="GO" id="GO:0071949">
    <property type="term" value="F:FAD binding"/>
    <property type="evidence" value="ECO:0007669"/>
    <property type="project" value="InterPro"/>
</dbReference>
<dbReference type="Proteomes" id="UP000682967">
    <property type="component" value="Chromosome"/>
</dbReference>
<dbReference type="PATRIC" id="fig|662476.7.peg.2523"/>
<sequence>MTDTAEKYEAVVVGCGPGGAAAAATLARNGVETLVLERGVDAGSKNVSGGLIYAEESAPYTIDGLFPDFREEATERPVTENLIHNIAGDRVKSFDIGDLHHHDTAWADAVLRRKMDSWLAQQVHERTRETGGGLLTEVHVTGLLRERGKIVGVTTEELDPIKADIVVAADGVNSELARDAGLMDWEEPEEWFQGVKAVVDMEPEVINDRFDVAPDDGAAHLFSGDLFDGVRGGGFLYTNESSLSIGTVFHLDSIAEERAEPHELLDSLLTHPLMAQWLGDEYDEREYSAKLVPDSKKAAHPSPHKDRLVLVGDAAGQMQAQGPIIKGMNHAVTAGALAAEAFADARARGDTSQAGKLYEKKLHDEGVTDKLRPTGYTVFGQLGELGPVDDLSNAIAESAVGRFGVRAAAGLLERAYSSPRLVSMIPDTKLPYVTLPTVIAEELGEPVTDENTVSPPDLGDRIGDLTYDVGDPHIELVDKSFEASGTAVTACPVSAEDFGGGCYRDEMVQTNGSEEHLVSLDTQPCVECGTCAIVADTEWEHPAGGKGVEFNQG</sequence>
<keyword evidence="3" id="KW-0274">FAD</keyword>
<dbReference type="EMBL" id="AOLR01000021">
    <property type="protein sequence ID" value="EMA12597.1"/>
    <property type="molecule type" value="Genomic_DNA"/>
</dbReference>
<evidence type="ECO:0000256" key="1">
    <source>
        <dbReference type="ARBA" id="ARBA00001974"/>
    </source>
</evidence>
<protein>
    <submittedName>
        <fullName evidence="7">FAD-dependent monooxygenase</fullName>
    </submittedName>
    <submittedName>
        <fullName evidence="6">Flavoprotein</fullName>
    </submittedName>
</protein>
<reference evidence="7" key="2">
    <citation type="submission" date="2021-04" db="EMBL/GenBank/DDBJ databases">
        <title>Complete Genome sequence and Methylome Analysis of the Haloarchaeon Haloarcula sinaiiensis.</title>
        <authorList>
            <person name="Fomenkov A."/>
            <person name="DasSarma P."/>
            <person name="DasSarma S."/>
            <person name="Roberts R.J."/>
        </authorList>
    </citation>
    <scope>NUCLEOTIDE SEQUENCE</scope>
    <source>
        <strain evidence="7">ATCC 33800</strain>
    </source>
</reference>
<evidence type="ECO:0000313" key="8">
    <source>
        <dbReference type="Proteomes" id="UP000011659"/>
    </source>
</evidence>
<dbReference type="SUPFAM" id="SSF54373">
    <property type="entry name" value="FAD-linked reductases, C-terminal domain"/>
    <property type="match status" value="1"/>
</dbReference>
<dbReference type="RefSeq" id="WP_004963265.1">
    <property type="nucleotide sequence ID" value="NZ_AOLR01000021.1"/>
</dbReference>
<dbReference type="OrthoDB" id="7950at2157"/>
<dbReference type="Proteomes" id="UP000011659">
    <property type="component" value="Unassembled WGS sequence"/>
</dbReference>
<organism evidence="6 8">
    <name type="scientific">Haloarcula marismortui ATCC 33800</name>
    <dbReference type="NCBI Taxonomy" id="662476"/>
    <lineage>
        <taxon>Archaea</taxon>
        <taxon>Methanobacteriati</taxon>
        <taxon>Methanobacteriota</taxon>
        <taxon>Stenosarchaea group</taxon>
        <taxon>Halobacteria</taxon>
        <taxon>Halobacteriales</taxon>
        <taxon>Haloarculaceae</taxon>
        <taxon>Haloarcula</taxon>
    </lineage>
</organism>
<dbReference type="GeneID" id="64823144"/>
<dbReference type="KEGG" id="hsin:KDQ40_09270"/>
<evidence type="ECO:0000259" key="5">
    <source>
        <dbReference type="Pfam" id="PF01494"/>
    </source>
</evidence>
<dbReference type="GO" id="GO:0004497">
    <property type="term" value="F:monooxygenase activity"/>
    <property type="evidence" value="ECO:0007669"/>
    <property type="project" value="UniProtKB-KW"/>
</dbReference>
<dbReference type="AlphaFoldDB" id="M0JTX4"/>
<evidence type="ECO:0000313" key="6">
    <source>
        <dbReference type="EMBL" id="EMA12597.1"/>
    </source>
</evidence>
<dbReference type="PANTHER" id="PTHR43624">
    <property type="entry name" value="ELECTRON TRANSFER FLAVOPROTEIN-QUINONE OXIDOREDUCTASE YDIS-RELATED"/>
    <property type="match status" value="1"/>
</dbReference>
<evidence type="ECO:0000256" key="3">
    <source>
        <dbReference type="ARBA" id="ARBA00022827"/>
    </source>
</evidence>
<name>M0JTX4_9EURY</name>
<dbReference type="Gene3D" id="3.50.50.60">
    <property type="entry name" value="FAD/NAD(P)-binding domain"/>
    <property type="match status" value="1"/>
</dbReference>
<dbReference type="Pfam" id="PF01494">
    <property type="entry name" value="FAD_binding_3"/>
    <property type="match status" value="1"/>
</dbReference>
<keyword evidence="7" id="KW-0503">Monooxygenase</keyword>
<dbReference type="EMBL" id="CP073366">
    <property type="protein sequence ID" value="QUJ70917.1"/>
    <property type="molecule type" value="Genomic_DNA"/>
</dbReference>
<evidence type="ECO:0000256" key="2">
    <source>
        <dbReference type="ARBA" id="ARBA00022630"/>
    </source>
</evidence>
<dbReference type="InterPro" id="IPR036188">
    <property type="entry name" value="FAD/NAD-bd_sf"/>
</dbReference>
<proteinExistence type="predicted"/>
<gene>
    <name evidence="6" type="ORF">C436_12620</name>
    <name evidence="7" type="ORF">KDQ40_09270</name>
</gene>
<accession>M0JTX4</accession>
<keyword evidence="2" id="KW-0285">Flavoprotein</keyword>